<evidence type="ECO:0000313" key="1">
    <source>
        <dbReference type="EMBL" id="KAF4508340.1"/>
    </source>
</evidence>
<sequence>MCLRTLVEYGCYHQTSRGTTECYNREACSGVKVEVLHQTGDCPQCEGQSGMRSARWCPVGCGCVIM</sequence>
<dbReference type="EMBL" id="JAAVMX010000005">
    <property type="protein sequence ID" value="KAF4508340.1"/>
    <property type="molecule type" value="Genomic_DNA"/>
</dbReference>
<evidence type="ECO:0000313" key="2">
    <source>
        <dbReference type="Proteomes" id="UP000557566"/>
    </source>
</evidence>
<keyword evidence="2" id="KW-1185">Reference proteome</keyword>
<comment type="caution">
    <text evidence="1">The sequence shown here is derived from an EMBL/GenBank/DDBJ whole genome shotgun (WGS) entry which is preliminary data.</text>
</comment>
<gene>
    <name evidence="1" type="ORF">G6O67_004733</name>
</gene>
<dbReference type="Proteomes" id="UP000557566">
    <property type="component" value="Unassembled WGS sequence"/>
</dbReference>
<protein>
    <submittedName>
        <fullName evidence="1">Uncharacterized protein</fullName>
    </submittedName>
</protein>
<dbReference type="OrthoDB" id="4873597at2759"/>
<dbReference type="AlphaFoldDB" id="A0A8H4V5D6"/>
<proteinExistence type="predicted"/>
<name>A0A8H4V5D6_9HYPO</name>
<accession>A0A8H4V5D6</accession>
<reference evidence="1 2" key="1">
    <citation type="journal article" date="2020" name="Genome Biol. Evol.">
        <title>A new high-quality draft genome assembly of the Chinese cordyceps Ophiocordyceps sinensis.</title>
        <authorList>
            <person name="Shu R."/>
            <person name="Zhang J."/>
            <person name="Meng Q."/>
            <person name="Zhang H."/>
            <person name="Zhou G."/>
            <person name="Li M."/>
            <person name="Wu P."/>
            <person name="Zhao Y."/>
            <person name="Chen C."/>
            <person name="Qin Q."/>
        </authorList>
    </citation>
    <scope>NUCLEOTIDE SEQUENCE [LARGE SCALE GENOMIC DNA]</scope>
    <source>
        <strain evidence="1 2">IOZ07</strain>
    </source>
</reference>
<organism evidence="1 2">
    <name type="scientific">Ophiocordyceps sinensis</name>
    <dbReference type="NCBI Taxonomy" id="72228"/>
    <lineage>
        <taxon>Eukaryota</taxon>
        <taxon>Fungi</taxon>
        <taxon>Dikarya</taxon>
        <taxon>Ascomycota</taxon>
        <taxon>Pezizomycotina</taxon>
        <taxon>Sordariomycetes</taxon>
        <taxon>Hypocreomycetidae</taxon>
        <taxon>Hypocreales</taxon>
        <taxon>Ophiocordycipitaceae</taxon>
        <taxon>Ophiocordyceps</taxon>
    </lineage>
</organism>